<accession>A0A0M4EH43</accession>
<feature type="domain" description="CUB" evidence="4">
    <location>
        <begin position="451"/>
        <end position="562"/>
    </location>
</feature>
<dbReference type="EMBL" id="CP012525">
    <property type="protein sequence ID" value="ALC43852.1"/>
    <property type="molecule type" value="Genomic_DNA"/>
</dbReference>
<dbReference type="OrthoDB" id="10009301at2759"/>
<evidence type="ECO:0000256" key="2">
    <source>
        <dbReference type="ARBA" id="ARBA00023157"/>
    </source>
</evidence>
<reference evidence="5 6" key="1">
    <citation type="submission" date="2015-08" db="EMBL/GenBank/DDBJ databases">
        <title>Ancestral chromatin configuration constrains chromatin evolution on differentiating sex chromosomes in Drosophila.</title>
        <authorList>
            <person name="Zhou Q."/>
            <person name="Bachtrog D."/>
        </authorList>
    </citation>
    <scope>NUCLEOTIDE SEQUENCE [LARGE SCALE GENOMIC DNA]</scope>
    <source>
        <tissue evidence="5">Whole larvae</tissue>
    </source>
</reference>
<evidence type="ECO:0000256" key="3">
    <source>
        <dbReference type="PROSITE-ProRule" id="PRU00059"/>
    </source>
</evidence>
<dbReference type="OMA" id="RINAHHI"/>
<organism evidence="5 6">
    <name type="scientific">Drosophila busckii</name>
    <name type="common">Fruit fly</name>
    <dbReference type="NCBI Taxonomy" id="30019"/>
    <lineage>
        <taxon>Eukaryota</taxon>
        <taxon>Metazoa</taxon>
        <taxon>Ecdysozoa</taxon>
        <taxon>Arthropoda</taxon>
        <taxon>Hexapoda</taxon>
        <taxon>Insecta</taxon>
        <taxon>Pterygota</taxon>
        <taxon>Neoptera</taxon>
        <taxon>Endopterygota</taxon>
        <taxon>Diptera</taxon>
        <taxon>Brachycera</taxon>
        <taxon>Muscomorpha</taxon>
        <taxon>Ephydroidea</taxon>
        <taxon>Drosophilidae</taxon>
        <taxon>Drosophila</taxon>
    </lineage>
</organism>
<feature type="domain" description="CUB" evidence="4">
    <location>
        <begin position="1"/>
        <end position="95"/>
    </location>
</feature>
<evidence type="ECO:0000313" key="5">
    <source>
        <dbReference type="EMBL" id="ALC43852.1"/>
    </source>
</evidence>
<dbReference type="PANTHER" id="PTHR24251">
    <property type="entry name" value="OVOCHYMASE-RELATED"/>
    <property type="match status" value="1"/>
</dbReference>
<comment type="caution">
    <text evidence="3">Lacks conserved residue(s) required for the propagation of feature annotation.</text>
</comment>
<dbReference type="PROSITE" id="PS01180">
    <property type="entry name" value="CUB"/>
    <property type="match status" value="3"/>
</dbReference>
<dbReference type="InterPro" id="IPR035914">
    <property type="entry name" value="Sperma_CUB_dom_sf"/>
</dbReference>
<dbReference type="InterPro" id="IPR000859">
    <property type="entry name" value="CUB_dom"/>
</dbReference>
<feature type="disulfide bond" evidence="3">
    <location>
        <begin position="286"/>
        <end position="303"/>
    </location>
</feature>
<dbReference type="Proteomes" id="UP000494163">
    <property type="component" value="Chromosome 3L"/>
</dbReference>
<protein>
    <submittedName>
        <fullName evidence="5">CG42255</fullName>
    </submittedName>
</protein>
<dbReference type="CDD" id="cd00041">
    <property type="entry name" value="CUB"/>
    <property type="match status" value="2"/>
</dbReference>
<dbReference type="SMART" id="SM00042">
    <property type="entry name" value="CUB"/>
    <property type="match status" value="2"/>
</dbReference>
<proteinExistence type="predicted"/>
<evidence type="ECO:0000313" key="6">
    <source>
        <dbReference type="Proteomes" id="UP000494163"/>
    </source>
</evidence>
<gene>
    <name evidence="5" type="ORF">Dbus_chr3Lg1018</name>
</gene>
<sequence length="563" mass="63612">MSGDAINCIWRVQAPPQHAIYLSFKRFQLVESMHCDFAHLSVYKGFVESVPQRVARLCRNLTDTIVMVDNNQALIHANLPSYGDGLGFLASVKFTPNCNERLVLGEGNERMSLTRHFSRRGVNGSSSEQLLCYFRASGTPGQRLSVWLKTLSLNQRLCRTCSALELIDGFDSNSASLGRYYGVVGNGSRFFSTGSDVLIKLTSELTLPLSSDIEFEIVIELAPTVCGQLDYDLRLNDTVKLSLHSGNISSSYGSVHCTWHIKSDQQLELQLVSLQLQSVSQVTGKCIDYLQLSVPFESAKYFCGRSNSTVLYLSNDFDLTFHTQDQESSFDFDIIIRQKTTCNRTHNALSGLIDYNIKDLGYCYQDLLVPQDYFLTLHIYYLSFNAAENNITFNLTDLMTNSTIRSIRSEPQFQMDIDVYAKTNALRLLGRGAHMLRLFYYATPRQLRHGCGGNINTLEGRLMNPNYNNRNYSECIWHLISPAGNNFQFALSEFNMGSDVNCPLDYVKFYEVEPDNSEKLRNSFCGQHEFQVVRINAHHIKIVAKKSPNFDGTGFHIDFSPSG</sequence>
<dbReference type="AlphaFoldDB" id="A0A0M4EH43"/>
<evidence type="ECO:0000256" key="1">
    <source>
        <dbReference type="ARBA" id="ARBA00022737"/>
    </source>
</evidence>
<evidence type="ECO:0000259" key="4">
    <source>
        <dbReference type="PROSITE" id="PS01180"/>
    </source>
</evidence>
<dbReference type="SUPFAM" id="SSF49854">
    <property type="entry name" value="Spermadhesin, CUB domain"/>
    <property type="match status" value="4"/>
</dbReference>
<keyword evidence="1" id="KW-0677">Repeat</keyword>
<dbReference type="Gene3D" id="2.60.120.290">
    <property type="entry name" value="Spermadhesin, CUB domain"/>
    <property type="match status" value="3"/>
</dbReference>
<dbReference type="Pfam" id="PF00431">
    <property type="entry name" value="CUB"/>
    <property type="match status" value="2"/>
</dbReference>
<name>A0A0M4EH43_DROBS</name>
<dbReference type="SMR" id="A0A0M4EH43"/>
<dbReference type="STRING" id="30019.A0A0M4EH43"/>
<keyword evidence="6" id="KW-1185">Reference proteome</keyword>
<keyword evidence="2 3" id="KW-1015">Disulfide bond</keyword>
<feature type="domain" description="CUB" evidence="4">
    <location>
        <begin position="226"/>
        <end position="339"/>
    </location>
</feature>